<reference evidence="2" key="1">
    <citation type="submission" date="2021-01" db="EMBL/GenBank/DDBJ databases">
        <authorList>
            <person name="Corre E."/>
            <person name="Pelletier E."/>
            <person name="Niang G."/>
            <person name="Scheremetjew M."/>
            <person name="Finn R."/>
            <person name="Kale V."/>
            <person name="Holt S."/>
            <person name="Cochrane G."/>
            <person name="Meng A."/>
            <person name="Brown T."/>
            <person name="Cohen L."/>
        </authorList>
    </citation>
    <scope>NUCLEOTIDE SEQUENCE</scope>
    <source>
        <strain evidence="2">NY070348D</strain>
    </source>
</reference>
<proteinExistence type="predicted"/>
<feature type="signal peptide" evidence="1">
    <location>
        <begin position="1"/>
        <end position="27"/>
    </location>
</feature>
<accession>A0A7S2RWV9</accession>
<keyword evidence="1" id="KW-0732">Signal</keyword>
<dbReference type="EMBL" id="HBHK01012583">
    <property type="protein sequence ID" value="CAD9683015.1"/>
    <property type="molecule type" value="Transcribed_RNA"/>
</dbReference>
<protein>
    <submittedName>
        <fullName evidence="2">Uncharacterized protein</fullName>
    </submittedName>
</protein>
<name>A0A7S2RWV9_9STRA</name>
<evidence type="ECO:0000256" key="1">
    <source>
        <dbReference type="SAM" id="SignalP"/>
    </source>
</evidence>
<evidence type="ECO:0000313" key="2">
    <source>
        <dbReference type="EMBL" id="CAD9683015.1"/>
    </source>
</evidence>
<sequence length="171" mass="19518">MASLQSNILFLVCATFCLYWTISPAEAQSSHCGYHYAGHYVATLYNSTHYSHYYRVYLGVCSSGILSYELPVTYNGEPLYWVRTYYRIGKRYVSTLEGQLEAGPEGLAEREIENDKSKREESAVKNVQKADYADILKDLRAKRSIRALQKADYGKVLKNVARSEEEAETED</sequence>
<gene>
    <name evidence="2" type="ORF">QSP1433_LOCUS7917</name>
</gene>
<dbReference type="AlphaFoldDB" id="A0A7S2RWV9"/>
<feature type="chain" id="PRO_5030834208" evidence="1">
    <location>
        <begin position="28"/>
        <end position="171"/>
    </location>
</feature>
<organism evidence="2">
    <name type="scientific">Mucochytrium quahogii</name>
    <dbReference type="NCBI Taxonomy" id="96639"/>
    <lineage>
        <taxon>Eukaryota</taxon>
        <taxon>Sar</taxon>
        <taxon>Stramenopiles</taxon>
        <taxon>Bigyra</taxon>
        <taxon>Labyrinthulomycetes</taxon>
        <taxon>Thraustochytrida</taxon>
        <taxon>Thraustochytriidae</taxon>
        <taxon>Mucochytrium</taxon>
    </lineage>
</organism>